<feature type="domain" description="Tudor" evidence="2">
    <location>
        <begin position="918"/>
        <end position="977"/>
    </location>
</feature>
<keyword evidence="4" id="KW-1185">Reference proteome</keyword>
<dbReference type="SMART" id="SM00333">
    <property type="entry name" value="TUDOR"/>
    <property type="match status" value="5"/>
</dbReference>
<dbReference type="Pfam" id="PF00567">
    <property type="entry name" value="TUDOR"/>
    <property type="match status" value="5"/>
</dbReference>
<dbReference type="PANTHER" id="PTHR22948">
    <property type="entry name" value="TUDOR DOMAIN CONTAINING PROTEIN"/>
    <property type="match status" value="1"/>
</dbReference>
<dbReference type="PANTHER" id="PTHR22948:SF29">
    <property type="entry name" value="FI02030P-RELATED"/>
    <property type="match status" value="1"/>
</dbReference>
<feature type="region of interest" description="Disordered" evidence="1">
    <location>
        <begin position="754"/>
        <end position="793"/>
    </location>
</feature>
<dbReference type="Proteomes" id="UP000749559">
    <property type="component" value="Unassembled WGS sequence"/>
</dbReference>
<organism evidence="3 4">
    <name type="scientific">Owenia fusiformis</name>
    <name type="common">Polychaete worm</name>
    <dbReference type="NCBI Taxonomy" id="6347"/>
    <lineage>
        <taxon>Eukaryota</taxon>
        <taxon>Metazoa</taxon>
        <taxon>Spiralia</taxon>
        <taxon>Lophotrochozoa</taxon>
        <taxon>Annelida</taxon>
        <taxon>Polychaeta</taxon>
        <taxon>Sedentaria</taxon>
        <taxon>Canalipalpata</taxon>
        <taxon>Sabellida</taxon>
        <taxon>Oweniida</taxon>
        <taxon>Oweniidae</taxon>
        <taxon>Owenia</taxon>
    </lineage>
</organism>
<dbReference type="Gene3D" id="2.30.30.140">
    <property type="match status" value="5"/>
</dbReference>
<reference evidence="3" key="1">
    <citation type="submission" date="2022-03" db="EMBL/GenBank/DDBJ databases">
        <authorList>
            <person name="Martin C."/>
        </authorList>
    </citation>
    <scope>NUCLEOTIDE SEQUENCE</scope>
</reference>
<dbReference type="InterPro" id="IPR050621">
    <property type="entry name" value="Tudor_domain_containing"/>
</dbReference>
<feature type="compositionally biased region" description="Low complexity" evidence="1">
    <location>
        <begin position="509"/>
        <end position="541"/>
    </location>
</feature>
<dbReference type="EMBL" id="CAIIXF020000458">
    <property type="protein sequence ID" value="CAH1803308.1"/>
    <property type="molecule type" value="Genomic_DNA"/>
</dbReference>
<feature type="non-terminal residue" evidence="3">
    <location>
        <position position="1"/>
    </location>
</feature>
<feature type="domain" description="Tudor" evidence="2">
    <location>
        <begin position="367"/>
        <end position="425"/>
    </location>
</feature>
<proteinExistence type="predicted"/>
<feature type="compositionally biased region" description="Polar residues" evidence="1">
    <location>
        <begin position="253"/>
        <end position="263"/>
    </location>
</feature>
<gene>
    <name evidence="3" type="ORF">OFUS_LOCUS26913</name>
</gene>
<dbReference type="FunFam" id="2.30.30.140:FF:000018">
    <property type="entry name" value="Serine/threonine-protein kinase 31"/>
    <property type="match status" value="5"/>
</dbReference>
<accession>A0A8S4QA19</accession>
<dbReference type="InterPro" id="IPR002999">
    <property type="entry name" value="Tudor"/>
</dbReference>
<evidence type="ECO:0000256" key="1">
    <source>
        <dbReference type="SAM" id="MobiDB-lite"/>
    </source>
</evidence>
<protein>
    <recommendedName>
        <fullName evidence="2">Tudor domain-containing protein</fullName>
    </recommendedName>
</protein>
<dbReference type="SUPFAM" id="SSF63748">
    <property type="entry name" value="Tudor/PWWP/MBT"/>
    <property type="match status" value="5"/>
</dbReference>
<evidence type="ECO:0000313" key="3">
    <source>
        <dbReference type="EMBL" id="CAH1803308.1"/>
    </source>
</evidence>
<dbReference type="PROSITE" id="PS50304">
    <property type="entry name" value="TUDOR"/>
    <property type="match status" value="5"/>
</dbReference>
<feature type="domain" description="Tudor" evidence="2">
    <location>
        <begin position="621"/>
        <end position="680"/>
    </location>
</feature>
<feature type="compositionally biased region" description="Basic and acidic residues" evidence="1">
    <location>
        <begin position="772"/>
        <end position="788"/>
    </location>
</feature>
<feature type="compositionally biased region" description="Basic and acidic residues" evidence="1">
    <location>
        <begin position="282"/>
        <end position="295"/>
    </location>
</feature>
<feature type="compositionally biased region" description="Basic and acidic residues" evidence="1">
    <location>
        <begin position="264"/>
        <end position="274"/>
    </location>
</feature>
<feature type="region of interest" description="Disordered" evidence="1">
    <location>
        <begin position="197"/>
        <end position="302"/>
    </location>
</feature>
<feature type="compositionally biased region" description="Gly residues" evidence="1">
    <location>
        <begin position="754"/>
        <end position="771"/>
    </location>
</feature>
<feature type="domain" description="Tudor" evidence="2">
    <location>
        <begin position="54"/>
        <end position="113"/>
    </location>
</feature>
<evidence type="ECO:0000259" key="2">
    <source>
        <dbReference type="PROSITE" id="PS50304"/>
    </source>
</evidence>
<name>A0A8S4QA19_OWEFU</name>
<dbReference type="OrthoDB" id="341421at2759"/>
<comment type="caution">
    <text evidence="3">The sequence shown here is derived from an EMBL/GenBank/DDBJ whole genome shotgun (WGS) entry which is preliminary data.</text>
</comment>
<dbReference type="InterPro" id="IPR035437">
    <property type="entry name" value="SNase_OB-fold_sf"/>
</dbReference>
<feature type="region of interest" description="Disordered" evidence="1">
    <location>
        <begin position="504"/>
        <end position="558"/>
    </location>
</feature>
<sequence>IEIGMMEDVTITHCKDPEHFHAQLVSSQEELFQLMDDIEAYCSALSPGEGMMTAFGIGLPCLAKYSVDNGWYRAQIVAGGPNNTIEIEFVDYGNGEVVPKEDLRMITKEFLELPIQSIYCSLNDVKSYDDEWPQSEIKLFQETFMDSGLTYKALFDSRNEIEEIYRVELFQESDGSNMNEVFGGQTKRLPKNRPHIAMPAIQPFPSPGKLSTARSKAQQTQQSKPVGTSAVRSQEAPRMPTSAPREPPPPASGSNSQWQTWQESTHETMGREPPSEPAGRFSQHDLREGGSEPRRARSSTPLETGNIKLQAVSVACGKFLDLSVVYIDTPNSFYCQLTENAQQIDVMLEELHAEYEAMSYLQHSIDRPTVNMICCAKYTQDGTWYRASITAASSKEVEVFFVDYGNTDTVPYDNIKQLLPKYAKLQMQALKCSLNNVKPIGQNWTDVEIKAFEDLVNEKSLVGSVISKSPNGDLQIELLDSTGSNDIIINKELVLMGKAMAINTPPPSVRSGSARGASARSNSVASVSSVSSGSGSKASGRQAPVVAPPAPLGSNKASTNAKFKNIDVPEGSTKKIAITWTNNPHDFYCQLFDNEHVINSVMGKVHKTYAKMGFEENTLMNSEPGMACITKYFQDEAWYRATILDKTYNKEAKVLFIDYGNSEKVHVSILKEVQPEFLDVPAQAIKCKLHGVEPVGAKWGADAKGAFEKAAAQSSICTFMKKEGDTYIVELKGYRKMDVAEALIERGIARSSGGDDGFTPGFGAGRGGMGGGDRRGSSSDGRASRDKTPVGGYGSGAGFGGGAGFGSGAKGGFSASRGGAGDAQGGFGGSQSVVSKSAPINEWEAPSASVTPTQTGTFTNIDAKKFENKTILLTVTSIESPDDFYCQMNDHFTSIDNMMAKLDEYYKGQGQSEDSASCNKVGATCAAKFSEDQAYYRAKVIQCLPNRQVKVLFVDYGNSETVSLTDTKPLTQAFTKLPIQALQCSLSDQVTTYPQVAIDKFEQLAGGAEFSATILSVQGSKVYVQLNEGAKDINEEILNLVPGESKTKSKSAVKSQIAKFPPVSVKVGDIADVYVTHVESPSLMFIQLATIEDTLNSVMEELETKYMNLGPEDEALDNVEIGQACAALYSSDGAWYRAKVTKVSGSKATVCFVDYGNSEEVAKDSLKCLEGNLLTTPPCAIPCNLQTSEPQGVWGTDICTKLQDMLPAEKLLNYKVLCVGEVNTIQLNEGSLDIVEMLGLTSKVEEVRSTSVPSRPSPEAVLSYPTLQIKNGTKELCYVSFGLGPDDFVVQLSRDTNA</sequence>
<feature type="non-terminal residue" evidence="3">
    <location>
        <position position="1298"/>
    </location>
</feature>
<feature type="compositionally biased region" description="Polar residues" evidence="1">
    <location>
        <begin position="212"/>
        <end position="232"/>
    </location>
</feature>
<evidence type="ECO:0000313" key="4">
    <source>
        <dbReference type="Proteomes" id="UP000749559"/>
    </source>
</evidence>
<feature type="region of interest" description="Disordered" evidence="1">
    <location>
        <begin position="813"/>
        <end position="834"/>
    </location>
</feature>
<dbReference type="Gene3D" id="2.40.50.90">
    <property type="match status" value="5"/>
</dbReference>
<feature type="compositionally biased region" description="Gly residues" evidence="1">
    <location>
        <begin position="818"/>
        <end position="829"/>
    </location>
</feature>
<feature type="domain" description="Tudor" evidence="2">
    <location>
        <begin position="1118"/>
        <end position="1176"/>
    </location>
</feature>